<accession>A0ABV2JW48</accession>
<evidence type="ECO:0000259" key="3">
    <source>
        <dbReference type="Pfam" id="PF13439"/>
    </source>
</evidence>
<dbReference type="InterPro" id="IPR001296">
    <property type="entry name" value="Glyco_trans_1"/>
</dbReference>
<keyword evidence="1" id="KW-0808">Transferase</keyword>
<dbReference type="RefSeq" id="WP_354014175.1">
    <property type="nucleotide sequence ID" value="NZ_JBEPMU010000003.1"/>
</dbReference>
<gene>
    <name evidence="4" type="ORF">ABIC75_002519</name>
</gene>
<proteinExistence type="predicted"/>
<protein>
    <submittedName>
        <fullName evidence="4">Glycosyltransferase involved in cell wall biosynthesis</fullName>
    </submittedName>
</protein>
<comment type="caution">
    <text evidence="4">The sequence shown here is derived from an EMBL/GenBank/DDBJ whole genome shotgun (WGS) entry which is preliminary data.</text>
</comment>
<dbReference type="PANTHER" id="PTHR46401:SF2">
    <property type="entry name" value="GLYCOSYLTRANSFERASE WBBK-RELATED"/>
    <property type="match status" value="1"/>
</dbReference>
<dbReference type="SUPFAM" id="SSF53756">
    <property type="entry name" value="UDP-Glycosyltransferase/glycogen phosphorylase"/>
    <property type="match status" value="3"/>
</dbReference>
<dbReference type="InterPro" id="IPR028098">
    <property type="entry name" value="Glyco_trans_4-like_N"/>
</dbReference>
<reference evidence="4 5" key="1">
    <citation type="submission" date="2024-06" db="EMBL/GenBank/DDBJ databases">
        <title>Sorghum-associated microbial communities from plants grown in Nebraska, USA.</title>
        <authorList>
            <person name="Schachtman D."/>
        </authorList>
    </citation>
    <scope>NUCLEOTIDE SEQUENCE [LARGE SCALE GENOMIC DNA]</scope>
    <source>
        <strain evidence="4 5">1073</strain>
    </source>
</reference>
<dbReference type="Pfam" id="PF00534">
    <property type="entry name" value="Glycos_transf_1"/>
    <property type="match status" value="3"/>
</dbReference>
<keyword evidence="5" id="KW-1185">Reference proteome</keyword>
<evidence type="ECO:0000256" key="1">
    <source>
        <dbReference type="ARBA" id="ARBA00022679"/>
    </source>
</evidence>
<name>A0ABV2JW48_9GAMM</name>
<evidence type="ECO:0000313" key="4">
    <source>
        <dbReference type="EMBL" id="MET3652787.1"/>
    </source>
</evidence>
<sequence length="1400" mass="154389">MKIVIDIQGAQSESRHRGIGRHTAALVRAFAREADGKHDVWIVANASLGHVEAVRAAVDGLIPQERIVSFAVPGQVASMDAAHAPLTNAAELIREDFLRSLNADIVWCSSLFEGWVDNSVTSMGRLSSDAVRAVTLYDLIPLSDTAAHLSNPSVRAWYYRKLSQLQRSDVLLAISDYARQEAIELLNISPDRVHTISSAADECFRPLPDEERQRAVQGLEIGRPFVLYMGGFDSRKNVELLVRAFASLPRELRGRHALVLAGKVTASRESVLRALASRHGLGAMDVVFTRELTDNDLVTLYNQCSLFVFPSLQEGFGLPVLEAMACGAPVLAANATSLPEVVGRSDMLFDPVDAPSLASKMEAVLSQPGLAQEYRQHGLVQAKQFSWEACARRAMQAFEAKAKPATTTVPASRTQIAKPRMAFISPLPPERTGIADYSAELLPSLDRYYDIDVVVDQKTVGDPWVVANYPVRDAAWFRSHAHLFDRVLYQLGNSTFHLYQLDLLRDFPGVVVLHDSFIGALSQWRAVHGAGDREYLRRLYRAHGYEALLADKELGRSWTINHYPSSWEVIENAAGVLVHSQYAMDQVRRAYGASVAQEMRHVAFPKHRRASARDVSRKALGLKPDDFVVCSFGMVAPTKLNHCLLSAWLSSSLAKDALCHLVFVGENHGGDYGRELLATIAASTAANRIRITGFVDHAQYHAWLEAADVAVQLRTESRGETSAAVFDCMAQALPVIVNAHATFAELDASAVCMLPDLFDNGDLAIALATLHDDPLKRKALSEQARHVIDARHHPSVVATQYRQAIEAFSSHHFLAREHELYRRFASIDGLPEEKLWDIAAAVRGNRRPRGKRKLFVDVTAVARNDLKTGIERVTRNVSTELLRARIEDTRVELVRFQDGHYVYCRDYACQLLGVPELELPDEVIDVAPGDIFFGLDWVADVVPGNRALYQSWRDRGATVYFLVYDLLPVLRPEFFPAGIDRMHGQWLTSVASIADGAICISRTVADELQEWLSRKGIVRARPLAIGYSYLGAELDARPDVVAGESILSERVASVVAGARAAPTVLMVGTMEPRKGHRLALAAFEQLWAEGRDIHLVIVGKLGWMMDSLGEQVRAHAQYGRRLHWLVGIDDNELRALYRSSRALLVASEGEGFGLPIIEAALNGIPVIARDLPVFREVAGNAAHYFKGSDPRHLKEAVLAWFALDEQGAALAPAAIPQLSWRDSALAMMGLVTDRHHPQWLYAWQAGEPLNPLVDASGLILSLSQASPDLLRRGWGDPEDWGCWAIGAAASLKVDVEAQEGAALQFTVVARAFVSASHPQQSFELQANGQTVGSWTHRYGEDFTEQRFVLPALPRDRPTLELTVIQKDAISPKALGDSPDGRQLGLAVKELGFTWINHGNT</sequence>
<dbReference type="CDD" id="cd03801">
    <property type="entry name" value="GT4_PimA-like"/>
    <property type="match status" value="1"/>
</dbReference>
<dbReference type="Pfam" id="PF13439">
    <property type="entry name" value="Glyco_transf_4"/>
    <property type="match status" value="1"/>
</dbReference>
<feature type="domain" description="Glycosyl transferase family 1" evidence="2">
    <location>
        <begin position="210"/>
        <end position="376"/>
    </location>
</feature>
<organism evidence="4 5">
    <name type="scientific">Dyella japonica</name>
    <dbReference type="NCBI Taxonomy" id="231455"/>
    <lineage>
        <taxon>Bacteria</taxon>
        <taxon>Pseudomonadati</taxon>
        <taxon>Pseudomonadota</taxon>
        <taxon>Gammaproteobacteria</taxon>
        <taxon>Lysobacterales</taxon>
        <taxon>Rhodanobacteraceae</taxon>
        <taxon>Dyella</taxon>
    </lineage>
</organism>
<evidence type="ECO:0000259" key="2">
    <source>
        <dbReference type="Pfam" id="PF00534"/>
    </source>
</evidence>
<dbReference type="PANTHER" id="PTHR46401">
    <property type="entry name" value="GLYCOSYLTRANSFERASE WBBK-RELATED"/>
    <property type="match status" value="1"/>
</dbReference>
<feature type="domain" description="Glycosyl transferase family 1" evidence="2">
    <location>
        <begin position="1062"/>
        <end position="1210"/>
    </location>
</feature>
<dbReference type="EMBL" id="JBEPMU010000003">
    <property type="protein sequence ID" value="MET3652787.1"/>
    <property type="molecule type" value="Genomic_DNA"/>
</dbReference>
<feature type="domain" description="Glycosyltransferase subfamily 4-like N-terminal" evidence="3">
    <location>
        <begin position="18"/>
        <end position="199"/>
    </location>
</feature>
<dbReference type="CDD" id="cd03809">
    <property type="entry name" value="GT4_MtfB-like"/>
    <property type="match status" value="2"/>
</dbReference>
<feature type="domain" description="Glycosyl transferase family 1" evidence="2">
    <location>
        <begin position="614"/>
        <end position="786"/>
    </location>
</feature>
<dbReference type="Gene3D" id="3.40.50.2000">
    <property type="entry name" value="Glycogen Phosphorylase B"/>
    <property type="match status" value="5"/>
</dbReference>
<dbReference type="Proteomes" id="UP001549184">
    <property type="component" value="Unassembled WGS sequence"/>
</dbReference>
<evidence type="ECO:0000313" key="5">
    <source>
        <dbReference type="Proteomes" id="UP001549184"/>
    </source>
</evidence>